<dbReference type="EMBL" id="JAHWZX010000003">
    <property type="protein sequence ID" value="MBW4330154.1"/>
    <property type="molecule type" value="Genomic_DNA"/>
</dbReference>
<organism evidence="1 2">
    <name type="scientific">Stakelama flava</name>
    <dbReference type="NCBI Taxonomy" id="2860338"/>
    <lineage>
        <taxon>Bacteria</taxon>
        <taxon>Pseudomonadati</taxon>
        <taxon>Pseudomonadota</taxon>
        <taxon>Alphaproteobacteria</taxon>
        <taxon>Sphingomonadales</taxon>
        <taxon>Sphingomonadaceae</taxon>
        <taxon>Stakelama</taxon>
    </lineage>
</organism>
<protein>
    <recommendedName>
        <fullName evidence="3">HEAT repeat domain-containing protein</fullName>
    </recommendedName>
</protein>
<accession>A0ABS6XJR3</accession>
<sequence length="280" mass="30246">MIASAPLGALAKRIADAADAGQAAALIEAEFARPGRIGQWLDPMLARLRTDPLYQPPLSAKRDAARTSLLLFESPELIVSATIGHYGATPQPARTITLSGRVQVTAYPSAAGATLHRWRLGGDRLAHAGRFPLADGDIVRCDGRSEGHFVEPAAHGQIVALTAAIRIGALPVLREYSRRDGHLLRTGTADSDASRRQMLLMLLRATGDNRADEAFDHASRHDACFLRWEAMREWLGHDARAALPRLREMAASDPEAMLRASAGEMARRVEARLAEASCPA</sequence>
<evidence type="ECO:0000313" key="1">
    <source>
        <dbReference type="EMBL" id="MBW4330154.1"/>
    </source>
</evidence>
<comment type="caution">
    <text evidence="1">The sequence shown here is derived from an EMBL/GenBank/DDBJ whole genome shotgun (WGS) entry which is preliminary data.</text>
</comment>
<dbReference type="Proteomes" id="UP001197214">
    <property type="component" value="Unassembled WGS sequence"/>
</dbReference>
<keyword evidence="2" id="KW-1185">Reference proteome</keyword>
<name>A0ABS6XJR3_9SPHN</name>
<gene>
    <name evidence="1" type="ORF">KY084_04600</name>
</gene>
<reference evidence="1 2" key="1">
    <citation type="submission" date="2021-07" db="EMBL/GenBank/DDBJ databases">
        <title>Stakelama flava sp. nov., a novel endophytic bacterium isolated from branch of Kandelia candel.</title>
        <authorList>
            <person name="Tuo L."/>
        </authorList>
    </citation>
    <scope>NUCLEOTIDE SEQUENCE [LARGE SCALE GENOMIC DNA]</scope>
    <source>
        <strain evidence="1 2">CBK3Z-3</strain>
    </source>
</reference>
<evidence type="ECO:0008006" key="3">
    <source>
        <dbReference type="Google" id="ProtNLM"/>
    </source>
</evidence>
<evidence type="ECO:0000313" key="2">
    <source>
        <dbReference type="Proteomes" id="UP001197214"/>
    </source>
</evidence>
<dbReference type="RefSeq" id="WP_219237261.1">
    <property type="nucleotide sequence ID" value="NZ_JAHWZX010000003.1"/>
</dbReference>
<proteinExistence type="predicted"/>